<comment type="function">
    <text evidence="7 8">Key enzyme in folate metabolism. Catalyzes an essential reaction for de novo glycine and purine synthesis, and for DNA precursor synthesis.</text>
</comment>
<evidence type="ECO:0000313" key="12">
    <source>
        <dbReference type="Proteomes" id="UP000031637"/>
    </source>
</evidence>
<dbReference type="PANTHER" id="PTHR48069">
    <property type="entry name" value="DIHYDROFOLATE REDUCTASE"/>
    <property type="match status" value="1"/>
</dbReference>
<evidence type="ECO:0000259" key="10">
    <source>
        <dbReference type="PROSITE" id="PS51330"/>
    </source>
</evidence>
<dbReference type="GO" id="GO:0070401">
    <property type="term" value="F:NADP+ binding"/>
    <property type="evidence" value="ECO:0007669"/>
    <property type="project" value="UniProtKB-ARBA"/>
</dbReference>
<dbReference type="PROSITE" id="PS00075">
    <property type="entry name" value="DHFR_1"/>
    <property type="match status" value="1"/>
</dbReference>
<dbReference type="AlphaFoldDB" id="W0SJP3"/>
<dbReference type="PANTHER" id="PTHR48069:SF3">
    <property type="entry name" value="DIHYDROFOLATE REDUCTASE"/>
    <property type="match status" value="1"/>
</dbReference>
<dbReference type="SUPFAM" id="SSF53597">
    <property type="entry name" value="Dihydrofolate reductase-like"/>
    <property type="match status" value="1"/>
</dbReference>
<dbReference type="EMBL" id="AP012547">
    <property type="protein sequence ID" value="BAO30951.1"/>
    <property type="molecule type" value="Genomic_DNA"/>
</dbReference>
<dbReference type="FunFam" id="3.40.430.10:FF:000001">
    <property type="entry name" value="Dihydrofolate reductase"/>
    <property type="match status" value="1"/>
</dbReference>
<keyword evidence="5 8" id="KW-0521">NADP</keyword>
<keyword evidence="4 8" id="KW-0554">One-carbon metabolism</keyword>
<dbReference type="GO" id="GO:0004146">
    <property type="term" value="F:dihydrofolate reductase activity"/>
    <property type="evidence" value="ECO:0007669"/>
    <property type="project" value="UniProtKB-EC"/>
</dbReference>
<dbReference type="PIRSF" id="PIRSF000194">
    <property type="entry name" value="DHFR"/>
    <property type="match status" value="1"/>
</dbReference>
<name>W0SJP3_9PROT</name>
<evidence type="ECO:0000256" key="7">
    <source>
        <dbReference type="ARBA" id="ARBA00025067"/>
    </source>
</evidence>
<dbReference type="UniPathway" id="UPA00077">
    <property type="reaction ID" value="UER00158"/>
</dbReference>
<dbReference type="RefSeq" id="WP_041100601.1">
    <property type="nucleotide sequence ID" value="NZ_AP012547.1"/>
</dbReference>
<accession>W0SJP3</accession>
<dbReference type="OrthoDB" id="9804315at2"/>
<feature type="domain" description="DHFR" evidence="10">
    <location>
        <begin position="5"/>
        <end position="163"/>
    </location>
</feature>
<dbReference type="STRING" id="1223802.SUTH_03178"/>
<evidence type="ECO:0000313" key="11">
    <source>
        <dbReference type="EMBL" id="BAO30951.1"/>
    </source>
</evidence>
<dbReference type="InterPro" id="IPR012259">
    <property type="entry name" value="DHFR"/>
</dbReference>
<evidence type="ECO:0000256" key="4">
    <source>
        <dbReference type="ARBA" id="ARBA00022563"/>
    </source>
</evidence>
<dbReference type="GO" id="GO:0046452">
    <property type="term" value="P:dihydrofolate metabolic process"/>
    <property type="evidence" value="ECO:0007669"/>
    <property type="project" value="TreeGrafter"/>
</dbReference>
<dbReference type="GO" id="GO:0005829">
    <property type="term" value="C:cytosol"/>
    <property type="evidence" value="ECO:0007669"/>
    <property type="project" value="TreeGrafter"/>
</dbReference>
<comment type="catalytic activity">
    <reaction evidence="8">
        <text>(6S)-5,6,7,8-tetrahydrofolate + NADP(+) = 7,8-dihydrofolate + NADPH + H(+)</text>
        <dbReference type="Rhea" id="RHEA:15009"/>
        <dbReference type="ChEBI" id="CHEBI:15378"/>
        <dbReference type="ChEBI" id="CHEBI:57451"/>
        <dbReference type="ChEBI" id="CHEBI:57453"/>
        <dbReference type="ChEBI" id="CHEBI:57783"/>
        <dbReference type="ChEBI" id="CHEBI:58349"/>
        <dbReference type="EC" id="1.5.1.3"/>
    </reaction>
</comment>
<dbReference type="EC" id="1.5.1.3" evidence="3 8"/>
<evidence type="ECO:0000256" key="5">
    <source>
        <dbReference type="ARBA" id="ARBA00022857"/>
    </source>
</evidence>
<dbReference type="Proteomes" id="UP000031637">
    <property type="component" value="Chromosome"/>
</dbReference>
<dbReference type="InterPro" id="IPR017925">
    <property type="entry name" value="DHFR_CS"/>
</dbReference>
<evidence type="ECO:0000256" key="8">
    <source>
        <dbReference type="PIRNR" id="PIRNR000194"/>
    </source>
</evidence>
<sequence length="166" mass="18035">MPATLLTLIAAVARNGVIGIGNRLPWHLPADLKHFKALTTGHTVIMGRKTWESLPAKFRPLPGRRNIVVTRNAGYQAEGAVVTNSLPAALAAAESGEAFVIGGAELYVAAMPLANRLQLTEIEASIEGDTWFPAIDHHQWQEVARETHRDEAGLNYAFVTYQRGKG</sequence>
<comment type="similarity">
    <text evidence="2 8 9">Belongs to the dihydrofolate reductase family.</text>
</comment>
<evidence type="ECO:0000256" key="6">
    <source>
        <dbReference type="ARBA" id="ARBA00023002"/>
    </source>
</evidence>
<proteinExistence type="inferred from homology"/>
<dbReference type="CDD" id="cd00209">
    <property type="entry name" value="DHFR"/>
    <property type="match status" value="1"/>
</dbReference>
<protein>
    <recommendedName>
        <fullName evidence="3 8">Dihydrofolate reductase</fullName>
        <ecNumber evidence="3 8">1.5.1.3</ecNumber>
    </recommendedName>
</protein>
<dbReference type="GO" id="GO:0046655">
    <property type="term" value="P:folic acid metabolic process"/>
    <property type="evidence" value="ECO:0007669"/>
    <property type="project" value="TreeGrafter"/>
</dbReference>
<dbReference type="GO" id="GO:0046654">
    <property type="term" value="P:tetrahydrofolate biosynthetic process"/>
    <property type="evidence" value="ECO:0007669"/>
    <property type="project" value="UniProtKB-UniPathway"/>
</dbReference>
<evidence type="ECO:0000256" key="1">
    <source>
        <dbReference type="ARBA" id="ARBA00004903"/>
    </source>
</evidence>
<dbReference type="GO" id="GO:0006730">
    <property type="term" value="P:one-carbon metabolic process"/>
    <property type="evidence" value="ECO:0007669"/>
    <property type="project" value="UniProtKB-KW"/>
</dbReference>
<organism evidence="11 12">
    <name type="scientific">Sulfuritalea hydrogenivorans sk43H</name>
    <dbReference type="NCBI Taxonomy" id="1223802"/>
    <lineage>
        <taxon>Bacteria</taxon>
        <taxon>Pseudomonadati</taxon>
        <taxon>Pseudomonadota</taxon>
        <taxon>Betaproteobacteria</taxon>
        <taxon>Nitrosomonadales</taxon>
        <taxon>Sterolibacteriaceae</taxon>
        <taxon>Sulfuritalea</taxon>
    </lineage>
</organism>
<dbReference type="InterPro" id="IPR024072">
    <property type="entry name" value="DHFR-like_dom_sf"/>
</dbReference>
<dbReference type="PRINTS" id="PR00070">
    <property type="entry name" value="DHFR"/>
</dbReference>
<reference evidence="11 12" key="1">
    <citation type="journal article" date="2014" name="Syst. Appl. Microbiol.">
        <title>Complete genomes of freshwater sulfur oxidizers Sulfuricella denitrificans skB26 and Sulfuritalea hydrogenivorans sk43H: genetic insights into the sulfur oxidation pathway of betaproteobacteria.</title>
        <authorList>
            <person name="Watanabe T."/>
            <person name="Kojima H."/>
            <person name="Fukui M."/>
        </authorList>
    </citation>
    <scope>NUCLEOTIDE SEQUENCE [LARGE SCALE GENOMIC DNA]</scope>
    <source>
        <strain evidence="11">DSM22779</strain>
    </source>
</reference>
<dbReference type="Gene3D" id="3.40.430.10">
    <property type="entry name" value="Dihydrofolate Reductase, subunit A"/>
    <property type="match status" value="1"/>
</dbReference>
<keyword evidence="6 8" id="KW-0560">Oxidoreductase</keyword>
<dbReference type="KEGG" id="shd:SUTH_03178"/>
<dbReference type="Pfam" id="PF00186">
    <property type="entry name" value="DHFR_1"/>
    <property type="match status" value="1"/>
</dbReference>
<dbReference type="InterPro" id="IPR001796">
    <property type="entry name" value="DHFR_dom"/>
</dbReference>
<dbReference type="HOGENOM" id="CLU_043966_5_1_4"/>
<evidence type="ECO:0000256" key="3">
    <source>
        <dbReference type="ARBA" id="ARBA00012856"/>
    </source>
</evidence>
<evidence type="ECO:0000256" key="9">
    <source>
        <dbReference type="RuleBase" id="RU004474"/>
    </source>
</evidence>
<evidence type="ECO:0000256" key="2">
    <source>
        <dbReference type="ARBA" id="ARBA00009539"/>
    </source>
</evidence>
<comment type="pathway">
    <text evidence="1 8">Cofactor biosynthesis; tetrahydrofolate biosynthesis; 5,6,7,8-tetrahydrofolate from 7,8-dihydrofolate: step 1/1.</text>
</comment>
<dbReference type="PROSITE" id="PS51330">
    <property type="entry name" value="DHFR_2"/>
    <property type="match status" value="1"/>
</dbReference>
<keyword evidence="12" id="KW-1185">Reference proteome</keyword>
<gene>
    <name evidence="11" type="ORF">SUTH_03178</name>
</gene>